<dbReference type="InterPro" id="IPR049256">
    <property type="entry name" value="Get5_C"/>
</dbReference>
<dbReference type="InterPro" id="IPR029071">
    <property type="entry name" value="Ubiquitin-like_domsf"/>
</dbReference>
<dbReference type="Gene3D" id="1.10.286.70">
    <property type="entry name" value="Get5 dimerization domain"/>
    <property type="match status" value="1"/>
</dbReference>
<feature type="domain" description="Ubiquitin-like" evidence="2">
    <location>
        <begin position="62"/>
        <end position="128"/>
    </location>
</feature>
<comment type="caution">
    <text evidence="3">The sequence shown here is derived from an EMBL/GenBank/DDBJ whole genome shotgun (WGS) entry which is preliminary data.</text>
</comment>
<organism evidence="3 4">
    <name type="scientific">Cephalotrichum gorgonifer</name>
    <dbReference type="NCBI Taxonomy" id="2041049"/>
    <lineage>
        <taxon>Eukaryota</taxon>
        <taxon>Fungi</taxon>
        <taxon>Dikarya</taxon>
        <taxon>Ascomycota</taxon>
        <taxon>Pezizomycotina</taxon>
        <taxon>Sordariomycetes</taxon>
        <taxon>Hypocreomycetidae</taxon>
        <taxon>Microascales</taxon>
        <taxon>Microascaceae</taxon>
        <taxon>Cephalotrichum</taxon>
    </lineage>
</organism>
<dbReference type="Gene3D" id="3.10.20.90">
    <property type="entry name" value="Phosphatidylinositol 3-kinase Catalytic Subunit, Chain A, domain 1"/>
    <property type="match status" value="1"/>
</dbReference>
<evidence type="ECO:0000313" key="3">
    <source>
        <dbReference type="EMBL" id="SPO05744.1"/>
    </source>
</evidence>
<dbReference type="InterPro" id="IPR000626">
    <property type="entry name" value="Ubiquitin-like_dom"/>
</dbReference>
<dbReference type="PROSITE" id="PS50053">
    <property type="entry name" value="UBIQUITIN_2"/>
    <property type="match status" value="1"/>
</dbReference>
<reference evidence="3" key="1">
    <citation type="submission" date="2018-03" db="EMBL/GenBank/DDBJ databases">
        <authorList>
            <person name="Guldener U."/>
        </authorList>
    </citation>
    <scope>NUCLEOTIDE SEQUENCE</scope>
</reference>
<sequence>MTEVSFAKAFVSALDSRPLKLSADHVEDPRSFPAGRPAHILPKMPKPMSKPQATSSQPAKALTVTFKSLRNPPLDISIPPQDLSTSMHALKSSLESASGIPSAKLRLLYKKKPVPDSKVLKELLTEEEIAAGLDNLELAVMVMGGANVKPPVSAEPEKKVAETEAFWGDLRGFLLQRVKDEKEGGELYDLFRASWEASKD</sequence>
<name>A0AAE8SYD6_9PEZI</name>
<dbReference type="Proteomes" id="UP001187682">
    <property type="component" value="Unassembled WGS sequence"/>
</dbReference>
<dbReference type="SUPFAM" id="SSF54236">
    <property type="entry name" value="Ubiquitin-like"/>
    <property type="match status" value="1"/>
</dbReference>
<evidence type="ECO:0000256" key="1">
    <source>
        <dbReference type="SAM" id="MobiDB-lite"/>
    </source>
</evidence>
<dbReference type="AlphaFoldDB" id="A0AAE8SYD6"/>
<keyword evidence="4" id="KW-1185">Reference proteome</keyword>
<gene>
    <name evidence="3" type="ORF">DNG_08431</name>
</gene>
<protein>
    <recommendedName>
        <fullName evidence="2">Ubiquitin-like domain-containing protein</fullName>
    </recommendedName>
</protein>
<proteinExistence type="predicted"/>
<accession>A0AAE8SYD6</accession>
<dbReference type="Pfam" id="PF12754">
    <property type="entry name" value="Get5_N"/>
    <property type="match status" value="1"/>
</dbReference>
<evidence type="ECO:0000313" key="4">
    <source>
        <dbReference type="Proteomes" id="UP001187682"/>
    </source>
</evidence>
<evidence type="ECO:0000259" key="2">
    <source>
        <dbReference type="PROSITE" id="PS50053"/>
    </source>
</evidence>
<dbReference type="Pfam" id="PF17183">
    <property type="entry name" value="Get5_C"/>
    <property type="match status" value="1"/>
</dbReference>
<dbReference type="InterPro" id="IPR024737">
    <property type="entry name" value="Get5_N"/>
</dbReference>
<dbReference type="CDD" id="cd17039">
    <property type="entry name" value="Ubl_ubiquitin_like"/>
    <property type="match status" value="1"/>
</dbReference>
<dbReference type="EMBL" id="ONZQ02000013">
    <property type="protein sequence ID" value="SPO05744.1"/>
    <property type="molecule type" value="Genomic_DNA"/>
</dbReference>
<feature type="region of interest" description="Disordered" evidence="1">
    <location>
        <begin position="26"/>
        <end position="56"/>
    </location>
</feature>